<accession>A0AAE1V4W8</accession>
<protein>
    <recommendedName>
        <fullName evidence="5">CHY-type domain-containing protein</fullName>
    </recommendedName>
</protein>
<evidence type="ECO:0000256" key="3">
    <source>
        <dbReference type="ARBA" id="ARBA00022833"/>
    </source>
</evidence>
<sequence>MVLNKESGMRKDQFSSAEFVNRDFDQHGSFTADKKKHNTKRKQNVDLSEDTAQISAVGVELREKSRKQEHHRMAQEELVAVIRRISCDSSLDSEKKSHLMQSLLMRQLSNPEVAAANDMEKFPGQCPSYRDEQESIFGCNHYKRNNKLLAPCCKKLFTCIRCHDETTDHSLDR</sequence>
<evidence type="ECO:0000313" key="6">
    <source>
        <dbReference type="EMBL" id="KAK4350486.1"/>
    </source>
</evidence>
<dbReference type="PANTHER" id="PTHR21319:SF39">
    <property type="entry name" value="ZINC FINGER PROTEIN"/>
    <property type="match status" value="1"/>
</dbReference>
<keyword evidence="2 4" id="KW-0863">Zinc-finger</keyword>
<evidence type="ECO:0000313" key="7">
    <source>
        <dbReference type="Proteomes" id="UP001291623"/>
    </source>
</evidence>
<evidence type="ECO:0000256" key="4">
    <source>
        <dbReference type="PROSITE-ProRule" id="PRU00601"/>
    </source>
</evidence>
<dbReference type="GO" id="GO:0008270">
    <property type="term" value="F:zinc ion binding"/>
    <property type="evidence" value="ECO:0007669"/>
    <property type="project" value="UniProtKB-KW"/>
</dbReference>
<keyword evidence="7" id="KW-1185">Reference proteome</keyword>
<evidence type="ECO:0000259" key="5">
    <source>
        <dbReference type="PROSITE" id="PS51266"/>
    </source>
</evidence>
<dbReference type="InterPro" id="IPR037274">
    <property type="entry name" value="Znf_CHY_sf"/>
</dbReference>
<dbReference type="Pfam" id="PF05495">
    <property type="entry name" value="zf-CHY"/>
    <property type="match status" value="1"/>
</dbReference>
<dbReference type="PROSITE" id="PS51266">
    <property type="entry name" value="ZF_CHY"/>
    <property type="match status" value="1"/>
</dbReference>
<dbReference type="GO" id="GO:0061630">
    <property type="term" value="F:ubiquitin protein ligase activity"/>
    <property type="evidence" value="ECO:0007669"/>
    <property type="project" value="TreeGrafter"/>
</dbReference>
<feature type="domain" description="CHY-type" evidence="5">
    <location>
        <begin position="132"/>
        <end position="173"/>
    </location>
</feature>
<dbReference type="Proteomes" id="UP001291623">
    <property type="component" value="Unassembled WGS sequence"/>
</dbReference>
<evidence type="ECO:0000256" key="2">
    <source>
        <dbReference type="ARBA" id="ARBA00022771"/>
    </source>
</evidence>
<name>A0AAE1V4W8_9SOLA</name>
<keyword evidence="3" id="KW-0862">Zinc</keyword>
<dbReference type="PANTHER" id="PTHR21319">
    <property type="entry name" value="RING FINGER AND CHY ZINC FINGER DOMAIN-CONTAINING PROTEIN 1"/>
    <property type="match status" value="1"/>
</dbReference>
<comment type="caution">
    <text evidence="6">The sequence shown here is derived from an EMBL/GenBank/DDBJ whole genome shotgun (WGS) entry which is preliminary data.</text>
</comment>
<keyword evidence="1" id="KW-0479">Metal-binding</keyword>
<organism evidence="6 7">
    <name type="scientific">Anisodus tanguticus</name>
    <dbReference type="NCBI Taxonomy" id="243964"/>
    <lineage>
        <taxon>Eukaryota</taxon>
        <taxon>Viridiplantae</taxon>
        <taxon>Streptophyta</taxon>
        <taxon>Embryophyta</taxon>
        <taxon>Tracheophyta</taxon>
        <taxon>Spermatophyta</taxon>
        <taxon>Magnoliopsida</taxon>
        <taxon>eudicotyledons</taxon>
        <taxon>Gunneridae</taxon>
        <taxon>Pentapetalae</taxon>
        <taxon>asterids</taxon>
        <taxon>lamiids</taxon>
        <taxon>Solanales</taxon>
        <taxon>Solanaceae</taxon>
        <taxon>Solanoideae</taxon>
        <taxon>Hyoscyameae</taxon>
        <taxon>Anisodus</taxon>
    </lineage>
</organism>
<dbReference type="GO" id="GO:0006511">
    <property type="term" value="P:ubiquitin-dependent protein catabolic process"/>
    <property type="evidence" value="ECO:0007669"/>
    <property type="project" value="TreeGrafter"/>
</dbReference>
<gene>
    <name evidence="6" type="ORF">RND71_029799</name>
</gene>
<reference evidence="6" key="1">
    <citation type="submission" date="2023-12" db="EMBL/GenBank/DDBJ databases">
        <title>Genome assembly of Anisodus tanguticus.</title>
        <authorList>
            <person name="Wang Y.-J."/>
        </authorList>
    </citation>
    <scope>NUCLEOTIDE SEQUENCE</scope>
    <source>
        <strain evidence="6">KB-2021</strain>
        <tissue evidence="6">Leaf</tissue>
    </source>
</reference>
<evidence type="ECO:0000256" key="1">
    <source>
        <dbReference type="ARBA" id="ARBA00022723"/>
    </source>
</evidence>
<dbReference type="InterPro" id="IPR008913">
    <property type="entry name" value="Znf_CHY"/>
</dbReference>
<dbReference type="EMBL" id="JAVYJV010000016">
    <property type="protein sequence ID" value="KAK4350486.1"/>
    <property type="molecule type" value="Genomic_DNA"/>
</dbReference>
<dbReference type="GO" id="GO:0005634">
    <property type="term" value="C:nucleus"/>
    <property type="evidence" value="ECO:0007669"/>
    <property type="project" value="TreeGrafter"/>
</dbReference>
<proteinExistence type="predicted"/>
<dbReference type="AlphaFoldDB" id="A0AAE1V4W8"/>
<dbReference type="SUPFAM" id="SSF161219">
    <property type="entry name" value="CHY zinc finger-like"/>
    <property type="match status" value="1"/>
</dbReference>
<dbReference type="GO" id="GO:0016567">
    <property type="term" value="P:protein ubiquitination"/>
    <property type="evidence" value="ECO:0007669"/>
    <property type="project" value="TreeGrafter"/>
</dbReference>